<reference evidence="2" key="2">
    <citation type="submission" date="2022-06" db="UniProtKB">
        <authorList>
            <consortium name="EnsemblMetazoa"/>
        </authorList>
    </citation>
    <scope>IDENTIFICATION</scope>
    <source>
        <strain evidence="2">DF5081</strain>
    </source>
</reference>
<evidence type="ECO:0000256" key="1">
    <source>
        <dbReference type="SAM" id="MobiDB-lite"/>
    </source>
</evidence>
<evidence type="ECO:0000313" key="2">
    <source>
        <dbReference type="EnsemblMetazoa" id="CJA35698.1"/>
    </source>
</evidence>
<organism evidence="2 3">
    <name type="scientific">Caenorhabditis japonica</name>
    <dbReference type="NCBI Taxonomy" id="281687"/>
    <lineage>
        <taxon>Eukaryota</taxon>
        <taxon>Metazoa</taxon>
        <taxon>Ecdysozoa</taxon>
        <taxon>Nematoda</taxon>
        <taxon>Chromadorea</taxon>
        <taxon>Rhabditida</taxon>
        <taxon>Rhabditina</taxon>
        <taxon>Rhabditomorpha</taxon>
        <taxon>Rhabditoidea</taxon>
        <taxon>Rhabditidae</taxon>
        <taxon>Peloderinae</taxon>
        <taxon>Caenorhabditis</taxon>
    </lineage>
</organism>
<sequence>MTWMAWMTQIAAIKSREEPAVYTLIRRHCYRLFCDHGEDDSPHRGSQGASPFGRRATPAVGSTAGGDNRRERITLRSNPRQLYRTRYLCF</sequence>
<dbReference type="EnsemblMetazoa" id="CJA35698.1">
    <property type="protein sequence ID" value="CJA35698.1"/>
    <property type="gene ID" value="WBGene00211545"/>
</dbReference>
<name>A0A8R1IKF6_CAEJA</name>
<feature type="region of interest" description="Disordered" evidence="1">
    <location>
        <begin position="39"/>
        <end position="75"/>
    </location>
</feature>
<reference evidence="3" key="1">
    <citation type="submission" date="2010-08" db="EMBL/GenBank/DDBJ databases">
        <authorList>
            <consortium name="Caenorhabditis japonica Sequencing Consortium"/>
            <person name="Wilson R.K."/>
        </authorList>
    </citation>
    <scope>NUCLEOTIDE SEQUENCE [LARGE SCALE GENOMIC DNA]</scope>
    <source>
        <strain evidence="3">DF5081</strain>
    </source>
</reference>
<proteinExistence type="predicted"/>
<dbReference type="AlphaFoldDB" id="A0A8R1IKF6"/>
<keyword evidence="3" id="KW-1185">Reference proteome</keyword>
<evidence type="ECO:0000313" key="3">
    <source>
        <dbReference type="Proteomes" id="UP000005237"/>
    </source>
</evidence>
<accession>A0A8R1IKF6</accession>
<dbReference type="Proteomes" id="UP000005237">
    <property type="component" value="Unassembled WGS sequence"/>
</dbReference>
<protein>
    <submittedName>
        <fullName evidence="2">Uncharacterized protein</fullName>
    </submittedName>
</protein>